<evidence type="ECO:0000313" key="1">
    <source>
        <dbReference type="EMBL" id="CEG42440.1"/>
    </source>
</evidence>
<name>A0A0P1ANS5_PLAHL</name>
<dbReference type="GeneID" id="36407772"/>
<evidence type="ECO:0000313" key="2">
    <source>
        <dbReference type="Proteomes" id="UP000054928"/>
    </source>
</evidence>
<keyword evidence="2" id="KW-1185">Reference proteome</keyword>
<proteinExistence type="predicted"/>
<protein>
    <submittedName>
        <fullName evidence="1">Uncharacterized protein</fullName>
    </submittedName>
</protein>
<sequence>MGAARVEAIVTVNLQKRDPNVEQLEASNFEDVWIVKLGAPVLLKVLFCRSNEATTDGLHAGVCSSNRHNDIWLLFGGDCHSPVWSPKLCSSRHEIYLP</sequence>
<dbReference type="Proteomes" id="UP000054928">
    <property type="component" value="Unassembled WGS sequence"/>
</dbReference>
<dbReference type="RefSeq" id="XP_024578809.1">
    <property type="nucleotide sequence ID" value="XM_024728320.1"/>
</dbReference>
<reference evidence="2" key="1">
    <citation type="submission" date="2014-09" db="EMBL/GenBank/DDBJ databases">
        <authorList>
            <person name="Sharma Rahul"/>
            <person name="Thines Marco"/>
        </authorList>
    </citation>
    <scope>NUCLEOTIDE SEQUENCE [LARGE SCALE GENOMIC DNA]</scope>
</reference>
<dbReference type="AlphaFoldDB" id="A0A0P1ANS5"/>
<organism evidence="1 2">
    <name type="scientific">Plasmopara halstedii</name>
    <name type="common">Downy mildew of sunflower</name>
    <dbReference type="NCBI Taxonomy" id="4781"/>
    <lineage>
        <taxon>Eukaryota</taxon>
        <taxon>Sar</taxon>
        <taxon>Stramenopiles</taxon>
        <taxon>Oomycota</taxon>
        <taxon>Peronosporomycetes</taxon>
        <taxon>Peronosporales</taxon>
        <taxon>Peronosporaceae</taxon>
        <taxon>Plasmopara</taxon>
    </lineage>
</organism>
<accession>A0A0P1ANS5</accession>
<dbReference type="EMBL" id="CCYD01000645">
    <property type="protein sequence ID" value="CEG42440.1"/>
    <property type="molecule type" value="Genomic_DNA"/>
</dbReference>